<dbReference type="OrthoDB" id="8558926at2"/>
<organism evidence="2 3">
    <name type="scientific">Halomonas binhaiensis</name>
    <dbReference type="NCBI Taxonomy" id="2562282"/>
    <lineage>
        <taxon>Bacteria</taxon>
        <taxon>Pseudomonadati</taxon>
        <taxon>Pseudomonadota</taxon>
        <taxon>Gammaproteobacteria</taxon>
        <taxon>Oceanospirillales</taxon>
        <taxon>Halomonadaceae</taxon>
        <taxon>Halomonas</taxon>
    </lineage>
</organism>
<dbReference type="EMBL" id="CP038437">
    <property type="protein sequence ID" value="QEM83022.1"/>
    <property type="molecule type" value="Genomic_DNA"/>
</dbReference>
<evidence type="ECO:0000313" key="2">
    <source>
        <dbReference type="EMBL" id="QEM83022.1"/>
    </source>
</evidence>
<gene>
    <name evidence="2" type="ORF">E4T21_16815</name>
</gene>
<dbReference type="InterPro" id="IPR041698">
    <property type="entry name" value="Methyltransf_25"/>
</dbReference>
<sequence length="235" mass="25981">MQRKELEAIFDQQADGYDQQWSRLAPIRDGLNLLVSAVFSGLPADARVLCVGAGTGSEILHLAQRFPEYHFTAVEPSASMLEVCRRRTEEHGIASRCEFHNGYLETLAPSTPFDAATSLLVSQFIMEEEKRSDFFREIAGRLRPGGYLASADLASDMNSPEYQSLLDVWVQLMSAGDVAPDTVERFRAMYGRDVAVLPPERISAIMTAGGFDAPVPFFQAGLVHAWYARRTSSGI</sequence>
<dbReference type="GO" id="GO:0008168">
    <property type="term" value="F:methyltransferase activity"/>
    <property type="evidence" value="ECO:0007669"/>
    <property type="project" value="UniProtKB-KW"/>
</dbReference>
<dbReference type="KEGG" id="hbh:E4T21_16815"/>
<dbReference type="PANTHER" id="PTHR42912:SF93">
    <property type="entry name" value="N6-ADENOSINE-METHYLTRANSFERASE TMT1A"/>
    <property type="match status" value="1"/>
</dbReference>
<proteinExistence type="predicted"/>
<dbReference type="CDD" id="cd02440">
    <property type="entry name" value="AdoMet_MTases"/>
    <property type="match status" value="1"/>
</dbReference>
<protein>
    <submittedName>
        <fullName evidence="2">Class I SAM-dependent methyltransferase</fullName>
    </submittedName>
</protein>
<dbReference type="AlphaFoldDB" id="A0A5C1NH94"/>
<dbReference type="InterPro" id="IPR050508">
    <property type="entry name" value="Methyltransf_Superfamily"/>
</dbReference>
<dbReference type="SUPFAM" id="SSF53335">
    <property type="entry name" value="S-adenosyl-L-methionine-dependent methyltransferases"/>
    <property type="match status" value="1"/>
</dbReference>
<keyword evidence="2" id="KW-0489">Methyltransferase</keyword>
<dbReference type="GO" id="GO:0032259">
    <property type="term" value="P:methylation"/>
    <property type="evidence" value="ECO:0007669"/>
    <property type="project" value="UniProtKB-KW"/>
</dbReference>
<name>A0A5C1NH94_9GAMM</name>
<keyword evidence="3" id="KW-1185">Reference proteome</keyword>
<reference evidence="2" key="1">
    <citation type="submission" date="2021-02" db="EMBL/GenBank/DDBJ databases">
        <title>Strain Y2R2, a novel species of the genus Halomonas.</title>
        <authorList>
            <person name="Huang H."/>
        </authorList>
    </citation>
    <scope>NUCLEOTIDE SEQUENCE</scope>
    <source>
        <strain evidence="2">Y2R2</strain>
    </source>
</reference>
<dbReference type="RefSeq" id="WP_149286144.1">
    <property type="nucleotide sequence ID" value="NZ_CP038437.2"/>
</dbReference>
<dbReference type="InterPro" id="IPR029063">
    <property type="entry name" value="SAM-dependent_MTases_sf"/>
</dbReference>
<dbReference type="PANTHER" id="PTHR42912">
    <property type="entry name" value="METHYLTRANSFERASE"/>
    <property type="match status" value="1"/>
</dbReference>
<dbReference type="Proteomes" id="UP000324285">
    <property type="component" value="Chromosome"/>
</dbReference>
<evidence type="ECO:0000259" key="1">
    <source>
        <dbReference type="Pfam" id="PF13649"/>
    </source>
</evidence>
<feature type="domain" description="Methyltransferase" evidence="1">
    <location>
        <begin position="48"/>
        <end position="146"/>
    </location>
</feature>
<evidence type="ECO:0000313" key="3">
    <source>
        <dbReference type="Proteomes" id="UP000324285"/>
    </source>
</evidence>
<keyword evidence="2" id="KW-0808">Transferase</keyword>
<accession>A0A5C1NH94</accession>
<dbReference type="Gene3D" id="3.40.50.150">
    <property type="entry name" value="Vaccinia Virus protein VP39"/>
    <property type="match status" value="1"/>
</dbReference>
<dbReference type="Pfam" id="PF13649">
    <property type="entry name" value="Methyltransf_25"/>
    <property type="match status" value="1"/>
</dbReference>